<protein>
    <recommendedName>
        <fullName evidence="2">Major capsid protein</fullName>
    </recommendedName>
</protein>
<gene>
    <name evidence="1" type="ORF">UFOVP682_12</name>
</gene>
<dbReference type="EMBL" id="LR796661">
    <property type="protein sequence ID" value="CAB4157208.1"/>
    <property type="molecule type" value="Genomic_DNA"/>
</dbReference>
<evidence type="ECO:0008006" key="2">
    <source>
        <dbReference type="Google" id="ProtNLM"/>
    </source>
</evidence>
<name>A0A6J5NK27_9CAUD</name>
<dbReference type="Pfam" id="PF19821">
    <property type="entry name" value="Phage_capsid_2"/>
    <property type="match status" value="1"/>
</dbReference>
<organism evidence="1">
    <name type="scientific">uncultured Caudovirales phage</name>
    <dbReference type="NCBI Taxonomy" id="2100421"/>
    <lineage>
        <taxon>Viruses</taxon>
        <taxon>Duplodnaviria</taxon>
        <taxon>Heunggongvirae</taxon>
        <taxon>Uroviricota</taxon>
        <taxon>Caudoviricetes</taxon>
        <taxon>Peduoviridae</taxon>
        <taxon>Maltschvirus</taxon>
        <taxon>Maltschvirus maltsch</taxon>
    </lineage>
</organism>
<reference evidence="1" key="1">
    <citation type="submission" date="2020-04" db="EMBL/GenBank/DDBJ databases">
        <authorList>
            <person name="Chiriac C."/>
            <person name="Salcher M."/>
            <person name="Ghai R."/>
            <person name="Kavagutti S V."/>
        </authorList>
    </citation>
    <scope>NUCLEOTIDE SEQUENCE</scope>
</reference>
<accession>A0A6J5NK27</accession>
<evidence type="ECO:0000313" key="1">
    <source>
        <dbReference type="EMBL" id="CAB4157208.1"/>
    </source>
</evidence>
<dbReference type="InterPro" id="IPR045565">
    <property type="entry name" value="Phage_capsid_2"/>
</dbReference>
<sequence>MANTAFSPSNSVTPTTAATFIPEIWSDEIVAAYKKNLVLANVVMKMNFKGKKGDTVHVPAPTRGSASRKVSTDAVTLIAATESEVQILINQHYEYSRLIEDIVEAQALNSLRQFYTSDAGYALARQVDTDLVRLGRAFNGATVGTDDYATSNTTTKAFIGSDGTTAYNSTSSNAAALTDVAIRRTIQRLDDNDTPMDGRFFIIPPSSRNTLMGLARYTEQAFVGDGNAIRNGEIGNLYGIPVFVTSNADFGAGSSGADRICLMGHKESMVLVEQMGVRSQTQYKQEYLGTLFTSDMLYGVKAMRTAATVGAATSSSAFALAVPA</sequence>
<dbReference type="SUPFAM" id="SSF56563">
    <property type="entry name" value="Major capsid protein gp5"/>
    <property type="match status" value="1"/>
</dbReference>
<proteinExistence type="predicted"/>